<evidence type="ECO:0000313" key="3">
    <source>
        <dbReference type="Proteomes" id="UP000006729"/>
    </source>
</evidence>
<feature type="region of interest" description="Disordered" evidence="1">
    <location>
        <begin position="1"/>
        <end position="30"/>
    </location>
</feature>
<feature type="compositionally biased region" description="Basic and acidic residues" evidence="1">
    <location>
        <begin position="317"/>
        <end position="338"/>
    </location>
</feature>
<protein>
    <submittedName>
        <fullName evidence="2">Uncharacterized protein</fullName>
    </submittedName>
</protein>
<evidence type="ECO:0000313" key="2">
    <source>
        <dbReference type="EMBL" id="PNT21855.1"/>
    </source>
</evidence>
<name>A0A2K1Z998_POPTR</name>
<feature type="region of interest" description="Disordered" evidence="1">
    <location>
        <begin position="304"/>
        <end position="338"/>
    </location>
</feature>
<dbReference type="PANTHER" id="PTHR31182">
    <property type="entry name" value="C2 NT-TYPE DOMAIN-CONTAINING PROTEIN"/>
    <property type="match status" value="1"/>
</dbReference>
<gene>
    <name evidence="2" type="ORF">POPTR_008G001600</name>
</gene>
<feature type="region of interest" description="Disordered" evidence="1">
    <location>
        <begin position="135"/>
        <end position="166"/>
    </location>
</feature>
<evidence type="ECO:0000256" key="1">
    <source>
        <dbReference type="SAM" id="MobiDB-lite"/>
    </source>
</evidence>
<feature type="compositionally biased region" description="Polar residues" evidence="1">
    <location>
        <begin position="56"/>
        <end position="66"/>
    </location>
</feature>
<dbReference type="ExpressionAtlas" id="A0A2K1Z998">
    <property type="expression patterns" value="baseline"/>
</dbReference>
<keyword evidence="3" id="KW-1185">Reference proteome</keyword>
<dbReference type="PANTHER" id="PTHR31182:SF23">
    <property type="entry name" value="SPLICING FACTOR 3A SUBUNIT"/>
    <property type="match status" value="1"/>
</dbReference>
<feature type="compositionally biased region" description="Acidic residues" evidence="1">
    <location>
        <begin position="45"/>
        <end position="55"/>
    </location>
</feature>
<dbReference type="AlphaFoldDB" id="A0A2K1Z998"/>
<dbReference type="Proteomes" id="UP000006729">
    <property type="component" value="Chromosome 8"/>
</dbReference>
<accession>A0A2K1Z998</accession>
<dbReference type="InParanoid" id="A0A2K1Z998"/>
<dbReference type="EMBL" id="CM009297">
    <property type="protein sequence ID" value="PNT21855.1"/>
    <property type="molecule type" value="Genomic_DNA"/>
</dbReference>
<organism evidence="2 3">
    <name type="scientific">Populus trichocarpa</name>
    <name type="common">Western balsam poplar</name>
    <name type="synonym">Populus balsamifera subsp. trichocarpa</name>
    <dbReference type="NCBI Taxonomy" id="3694"/>
    <lineage>
        <taxon>Eukaryota</taxon>
        <taxon>Viridiplantae</taxon>
        <taxon>Streptophyta</taxon>
        <taxon>Embryophyta</taxon>
        <taxon>Tracheophyta</taxon>
        <taxon>Spermatophyta</taxon>
        <taxon>Magnoliopsida</taxon>
        <taxon>eudicotyledons</taxon>
        <taxon>Gunneridae</taxon>
        <taxon>Pentapetalae</taxon>
        <taxon>rosids</taxon>
        <taxon>fabids</taxon>
        <taxon>Malpighiales</taxon>
        <taxon>Salicaceae</taxon>
        <taxon>Saliceae</taxon>
        <taxon>Populus</taxon>
    </lineage>
</organism>
<feature type="region of interest" description="Disordered" evidence="1">
    <location>
        <begin position="42"/>
        <end position="79"/>
    </location>
</feature>
<sequence>MELRTIQEPLQALQRAIETPPPPPSSLETLSPRIDELSVLKADSLDNDGESEESNWDSSAQSSFNHETLGHANKAGGSFYSNAITNAEDESRIYYNHRKQDMGSLKRKLSFISAKPKSKGEPLLKKDCGEGGDDIDFDSRQLSSSDGSSSGWNKLEEGSTTSRSSFSEFGDDKFAVGSWEAKKWRNLFEKEDYRQRFPNKHFDLETILQAKIRPLSLVPKKSFIGFFDPEGLEEGGFYFLHGAISFDSISWNDHFFVLNVEQDAHYIIDTLGERLYEGCNQAHVLKFDKDTTIWKLPMETKELDEKTAGNKVQPSSTKEKTRAERRSPSSPNECEKTPMEEEIVCKGKESCKEYIKSFLAAIPIRELRAEIKKGLMASTPLHHRLQIEFHYTQLTQPVDENSARDVTICLCTSIVLAVIALNTSHRVELQQFSMPVITLTPSPLAMYVF</sequence>
<reference evidence="2 3" key="1">
    <citation type="journal article" date="2006" name="Science">
        <title>The genome of black cottonwood, Populus trichocarpa (Torr. &amp; Gray).</title>
        <authorList>
            <person name="Tuskan G.A."/>
            <person name="Difazio S."/>
            <person name="Jansson S."/>
            <person name="Bohlmann J."/>
            <person name="Grigoriev I."/>
            <person name="Hellsten U."/>
            <person name="Putnam N."/>
            <person name="Ralph S."/>
            <person name="Rombauts S."/>
            <person name="Salamov A."/>
            <person name="Schein J."/>
            <person name="Sterck L."/>
            <person name="Aerts A."/>
            <person name="Bhalerao R.R."/>
            <person name="Bhalerao R.P."/>
            <person name="Blaudez D."/>
            <person name="Boerjan W."/>
            <person name="Brun A."/>
            <person name="Brunner A."/>
            <person name="Busov V."/>
            <person name="Campbell M."/>
            <person name="Carlson J."/>
            <person name="Chalot M."/>
            <person name="Chapman J."/>
            <person name="Chen G.L."/>
            <person name="Cooper D."/>
            <person name="Coutinho P.M."/>
            <person name="Couturier J."/>
            <person name="Covert S."/>
            <person name="Cronk Q."/>
            <person name="Cunningham R."/>
            <person name="Davis J."/>
            <person name="Degroeve S."/>
            <person name="Dejardin A."/>
            <person name="Depamphilis C."/>
            <person name="Detter J."/>
            <person name="Dirks B."/>
            <person name="Dubchak I."/>
            <person name="Duplessis S."/>
            <person name="Ehlting J."/>
            <person name="Ellis B."/>
            <person name="Gendler K."/>
            <person name="Goodstein D."/>
            <person name="Gribskov M."/>
            <person name="Grimwood J."/>
            <person name="Groover A."/>
            <person name="Gunter L."/>
            <person name="Hamberger B."/>
            <person name="Heinze B."/>
            <person name="Helariutta Y."/>
            <person name="Henrissat B."/>
            <person name="Holligan D."/>
            <person name="Holt R."/>
            <person name="Huang W."/>
            <person name="Islam-Faridi N."/>
            <person name="Jones S."/>
            <person name="Jones-Rhoades M."/>
            <person name="Jorgensen R."/>
            <person name="Joshi C."/>
            <person name="Kangasjarvi J."/>
            <person name="Karlsson J."/>
            <person name="Kelleher C."/>
            <person name="Kirkpatrick R."/>
            <person name="Kirst M."/>
            <person name="Kohler A."/>
            <person name="Kalluri U."/>
            <person name="Larimer F."/>
            <person name="Leebens-Mack J."/>
            <person name="Leple J.C."/>
            <person name="Locascio P."/>
            <person name="Lou Y."/>
            <person name="Lucas S."/>
            <person name="Martin F."/>
            <person name="Montanini B."/>
            <person name="Napoli C."/>
            <person name="Nelson D.R."/>
            <person name="Nelson C."/>
            <person name="Nieminen K."/>
            <person name="Nilsson O."/>
            <person name="Pereda V."/>
            <person name="Peter G."/>
            <person name="Philippe R."/>
            <person name="Pilate G."/>
            <person name="Poliakov A."/>
            <person name="Razumovskaya J."/>
            <person name="Richardson P."/>
            <person name="Rinaldi C."/>
            <person name="Ritland K."/>
            <person name="Rouze P."/>
            <person name="Ryaboy D."/>
            <person name="Schmutz J."/>
            <person name="Schrader J."/>
            <person name="Segerman B."/>
            <person name="Shin H."/>
            <person name="Siddiqui A."/>
            <person name="Sterky F."/>
            <person name="Terry A."/>
            <person name="Tsai C.J."/>
            <person name="Uberbacher E."/>
            <person name="Unneberg P."/>
            <person name="Vahala J."/>
            <person name="Wall K."/>
            <person name="Wessler S."/>
            <person name="Yang G."/>
            <person name="Yin T."/>
            <person name="Douglas C."/>
            <person name="Marra M."/>
            <person name="Sandberg G."/>
            <person name="Van de Peer Y."/>
            <person name="Rokhsar D."/>
        </authorList>
    </citation>
    <scope>NUCLEOTIDE SEQUENCE [LARGE SCALE GENOMIC DNA]</scope>
    <source>
        <strain evidence="3">cv. Nisqually</strain>
    </source>
</reference>
<dbReference type="STRING" id="3694.A0A2K1Z998"/>
<proteinExistence type="predicted"/>